<keyword evidence="3" id="KW-1185">Reference proteome</keyword>
<feature type="transmembrane region" description="Helical" evidence="1">
    <location>
        <begin position="123"/>
        <end position="140"/>
    </location>
</feature>
<feature type="transmembrane region" description="Helical" evidence="1">
    <location>
        <begin position="59"/>
        <end position="76"/>
    </location>
</feature>
<feature type="transmembrane region" description="Helical" evidence="1">
    <location>
        <begin position="183"/>
        <end position="203"/>
    </location>
</feature>
<dbReference type="InterPro" id="IPR045708">
    <property type="entry name" value="DUF6064"/>
</dbReference>
<gene>
    <name evidence="2" type="ORF">GM160_00325</name>
</gene>
<accession>A0A6I6CTZ8</accession>
<organism evidence="2 3">
    <name type="scientific">Guyparkeria halophila</name>
    <dbReference type="NCBI Taxonomy" id="47960"/>
    <lineage>
        <taxon>Bacteria</taxon>
        <taxon>Pseudomonadati</taxon>
        <taxon>Pseudomonadota</taxon>
        <taxon>Gammaproteobacteria</taxon>
        <taxon>Chromatiales</taxon>
        <taxon>Thioalkalibacteraceae</taxon>
        <taxon>Guyparkeria</taxon>
    </lineage>
</organism>
<feature type="transmembrane region" description="Helical" evidence="1">
    <location>
        <begin position="30"/>
        <end position="50"/>
    </location>
</feature>
<keyword evidence="1" id="KW-1133">Transmembrane helix</keyword>
<keyword evidence="1" id="KW-0472">Membrane</keyword>
<feature type="transmembrane region" description="Helical" evidence="1">
    <location>
        <begin position="88"/>
        <end position="111"/>
    </location>
</feature>
<evidence type="ECO:0000256" key="1">
    <source>
        <dbReference type="SAM" id="Phobius"/>
    </source>
</evidence>
<keyword evidence="1" id="KW-0812">Transmembrane</keyword>
<name>A0A6I6CTZ8_9GAMM</name>
<reference evidence="2 3" key="1">
    <citation type="submission" date="2019-11" db="EMBL/GenBank/DDBJ databases">
        <authorList>
            <person name="Zhang J."/>
            <person name="Sun C."/>
        </authorList>
    </citation>
    <scope>NUCLEOTIDE SEQUENCE [LARGE SCALE GENOMIC DNA]</scope>
    <source>
        <strain evidence="3">sp2</strain>
    </source>
</reference>
<evidence type="ECO:0000313" key="3">
    <source>
        <dbReference type="Proteomes" id="UP000427716"/>
    </source>
</evidence>
<protein>
    <recommendedName>
        <fullName evidence="4">MFS transporter permease</fullName>
    </recommendedName>
</protein>
<proteinExistence type="predicted"/>
<evidence type="ECO:0000313" key="2">
    <source>
        <dbReference type="EMBL" id="QGT77449.1"/>
    </source>
</evidence>
<dbReference type="KEGG" id="ghl:GM160_00325"/>
<dbReference type="Proteomes" id="UP000427716">
    <property type="component" value="Chromosome"/>
</dbReference>
<dbReference type="EMBL" id="CP046415">
    <property type="protein sequence ID" value="QGT77449.1"/>
    <property type="molecule type" value="Genomic_DNA"/>
</dbReference>
<dbReference type="AlphaFoldDB" id="A0A6I6CTZ8"/>
<dbReference type="Pfam" id="PF19540">
    <property type="entry name" value="DUF6064"/>
    <property type="match status" value="1"/>
</dbReference>
<dbReference type="RefSeq" id="WP_156227281.1">
    <property type="nucleotide sequence ID" value="NZ_CP046415.1"/>
</dbReference>
<sequence length="206" mass="22466">MDTWLSYRPTDLLMFSPGSYARLFERLNEAIWPGHWLLAGLVLAMLALAASRHEATHRVAAALLAAAWGWVAWRFFGLYAEINLAAPWFAGLFVIQAAALLLLAWPGPGLALEPPAPPRTRHWLGLGLALWGLLLHPFAWLVAGRAPAGTELVAIAPDPTAITTIGLLLMARLPRRRGVLLRGLLLTPPAIWLAISALTWWALLSA</sequence>
<evidence type="ECO:0008006" key="4">
    <source>
        <dbReference type="Google" id="ProtNLM"/>
    </source>
</evidence>